<organism evidence="2">
    <name type="scientific">marine sediment metagenome</name>
    <dbReference type="NCBI Taxonomy" id="412755"/>
    <lineage>
        <taxon>unclassified sequences</taxon>
        <taxon>metagenomes</taxon>
        <taxon>ecological metagenomes</taxon>
    </lineage>
</organism>
<dbReference type="PROSITE" id="PS51090">
    <property type="entry name" value="CORTACTIN"/>
    <property type="match status" value="1"/>
</dbReference>
<feature type="region of interest" description="Disordered" evidence="1">
    <location>
        <begin position="18"/>
        <end position="58"/>
    </location>
</feature>
<sequence>MSKGSWYRPVNKKKYDENYDRIFGGKKNVGSDRSDESGLGEEETNTDVVHGSSEAGDA</sequence>
<comment type="caution">
    <text evidence="2">The sequence shown here is derived from an EMBL/GenBank/DDBJ whole genome shotgun (WGS) entry which is preliminary data.</text>
</comment>
<evidence type="ECO:0000313" key="2">
    <source>
        <dbReference type="EMBL" id="KKL22490.1"/>
    </source>
</evidence>
<evidence type="ECO:0000256" key="1">
    <source>
        <dbReference type="SAM" id="MobiDB-lite"/>
    </source>
</evidence>
<dbReference type="EMBL" id="LAZR01037330">
    <property type="protein sequence ID" value="KKL22490.1"/>
    <property type="molecule type" value="Genomic_DNA"/>
</dbReference>
<protein>
    <submittedName>
        <fullName evidence="2">Uncharacterized protein</fullName>
    </submittedName>
</protein>
<accession>A0A0F9BKX8</accession>
<dbReference type="AlphaFoldDB" id="A0A0F9BKX8"/>
<gene>
    <name evidence="2" type="ORF">LCGC14_2434890</name>
</gene>
<name>A0A0F9BKX8_9ZZZZ</name>
<proteinExistence type="predicted"/>
<reference evidence="2" key="1">
    <citation type="journal article" date="2015" name="Nature">
        <title>Complex archaea that bridge the gap between prokaryotes and eukaryotes.</title>
        <authorList>
            <person name="Spang A."/>
            <person name="Saw J.H."/>
            <person name="Jorgensen S.L."/>
            <person name="Zaremba-Niedzwiedzka K."/>
            <person name="Martijn J."/>
            <person name="Lind A.E."/>
            <person name="van Eijk R."/>
            <person name="Schleper C."/>
            <person name="Guy L."/>
            <person name="Ettema T.J."/>
        </authorList>
    </citation>
    <scope>NUCLEOTIDE SEQUENCE</scope>
</reference>
<dbReference type="InterPro" id="IPR003134">
    <property type="entry name" value="Hs1_Cortactin"/>
</dbReference>